<dbReference type="AlphaFoldDB" id="A0A7J8MJP1"/>
<accession>A0A7J8MJP1</accession>
<proteinExistence type="predicted"/>
<organism evidence="1 2">
    <name type="scientific">Gossypium lobatum</name>
    <dbReference type="NCBI Taxonomy" id="34289"/>
    <lineage>
        <taxon>Eukaryota</taxon>
        <taxon>Viridiplantae</taxon>
        <taxon>Streptophyta</taxon>
        <taxon>Embryophyta</taxon>
        <taxon>Tracheophyta</taxon>
        <taxon>Spermatophyta</taxon>
        <taxon>Magnoliopsida</taxon>
        <taxon>eudicotyledons</taxon>
        <taxon>Gunneridae</taxon>
        <taxon>Pentapetalae</taxon>
        <taxon>rosids</taxon>
        <taxon>malvids</taxon>
        <taxon>Malvales</taxon>
        <taxon>Malvaceae</taxon>
        <taxon>Malvoideae</taxon>
        <taxon>Gossypium</taxon>
    </lineage>
</organism>
<dbReference type="EMBL" id="JABEZX010000009">
    <property type="protein sequence ID" value="MBA0564927.1"/>
    <property type="molecule type" value="Genomic_DNA"/>
</dbReference>
<reference evidence="1 2" key="1">
    <citation type="journal article" date="2019" name="Genome Biol. Evol.">
        <title>Insights into the evolution of the New World diploid cottons (Gossypium, subgenus Houzingenia) based on genome sequencing.</title>
        <authorList>
            <person name="Grover C.E."/>
            <person name="Arick M.A. 2nd"/>
            <person name="Thrash A."/>
            <person name="Conover J.L."/>
            <person name="Sanders W.S."/>
            <person name="Peterson D.G."/>
            <person name="Frelichowski J.E."/>
            <person name="Scheffler J.A."/>
            <person name="Scheffler B.E."/>
            <person name="Wendel J.F."/>
        </authorList>
    </citation>
    <scope>NUCLEOTIDE SEQUENCE [LARGE SCALE GENOMIC DNA]</scope>
    <source>
        <strain evidence="1">157</strain>
        <tissue evidence="1">Leaf</tissue>
    </source>
</reference>
<sequence>MWLQETNTIRGSLRNEKVSTLSIKETGAVQSSEMLKDLLRKNQQNSESEIDTGVDCRFSFRNCSLKIGQPKIILEGDDLGLIKIKETQEPWDWDWD</sequence>
<evidence type="ECO:0000313" key="1">
    <source>
        <dbReference type="EMBL" id="MBA0564927.1"/>
    </source>
</evidence>
<gene>
    <name evidence="1" type="ORF">Golob_009833</name>
</gene>
<evidence type="ECO:0000313" key="2">
    <source>
        <dbReference type="Proteomes" id="UP000593572"/>
    </source>
</evidence>
<protein>
    <submittedName>
        <fullName evidence="1">Uncharacterized protein</fullName>
    </submittedName>
</protein>
<dbReference type="Proteomes" id="UP000593572">
    <property type="component" value="Unassembled WGS sequence"/>
</dbReference>
<name>A0A7J8MJP1_9ROSI</name>
<comment type="caution">
    <text evidence="1">The sequence shown here is derived from an EMBL/GenBank/DDBJ whole genome shotgun (WGS) entry which is preliminary data.</text>
</comment>
<keyword evidence="2" id="KW-1185">Reference proteome</keyword>